<keyword evidence="2" id="KW-1185">Reference proteome</keyword>
<dbReference type="AlphaFoldDB" id="A0A2I0R6C7"/>
<evidence type="ECO:0000313" key="1">
    <source>
        <dbReference type="EMBL" id="PKR82142.1"/>
    </source>
</evidence>
<sequence>MNIAEIELETKDYEAFQLIEITSFEAFLNAHADIKAIASSVLMLSSKKQSQLNANPIHEAIPLMQSILDQIEDQHCLVFEKEDNIYQELKFLNRSKLVHIELNDIKENRVYILMSDFQRLLAV</sequence>
<dbReference type="RefSeq" id="WP_101333287.1">
    <property type="nucleotide sequence ID" value="NZ_PJNI01000001.1"/>
</dbReference>
<accession>A0A2I0R6C7</accession>
<gene>
    <name evidence="1" type="ORF">CW751_02040</name>
</gene>
<proteinExistence type="predicted"/>
<reference evidence="1 2" key="1">
    <citation type="submission" date="2017-12" db="EMBL/GenBank/DDBJ databases">
        <title>The draft genome sequence of Brumimicrobium saltpan LHR20.</title>
        <authorList>
            <person name="Do Z.-J."/>
            <person name="Luo H.-R."/>
        </authorList>
    </citation>
    <scope>NUCLEOTIDE SEQUENCE [LARGE SCALE GENOMIC DNA]</scope>
    <source>
        <strain evidence="1 2">LHR20</strain>
    </source>
</reference>
<dbReference type="EMBL" id="PJNI01000001">
    <property type="protein sequence ID" value="PKR82142.1"/>
    <property type="molecule type" value="Genomic_DNA"/>
</dbReference>
<protein>
    <submittedName>
        <fullName evidence="1">Uncharacterized protein</fullName>
    </submittedName>
</protein>
<evidence type="ECO:0000313" key="2">
    <source>
        <dbReference type="Proteomes" id="UP000236654"/>
    </source>
</evidence>
<dbReference type="Proteomes" id="UP000236654">
    <property type="component" value="Unassembled WGS sequence"/>
</dbReference>
<organism evidence="1 2">
    <name type="scientific">Brumimicrobium salinarum</name>
    <dbReference type="NCBI Taxonomy" id="2058658"/>
    <lineage>
        <taxon>Bacteria</taxon>
        <taxon>Pseudomonadati</taxon>
        <taxon>Bacteroidota</taxon>
        <taxon>Flavobacteriia</taxon>
        <taxon>Flavobacteriales</taxon>
        <taxon>Crocinitomicaceae</taxon>
        <taxon>Brumimicrobium</taxon>
    </lineage>
</organism>
<dbReference type="OrthoDB" id="9861932at2"/>
<comment type="caution">
    <text evidence="1">The sequence shown here is derived from an EMBL/GenBank/DDBJ whole genome shotgun (WGS) entry which is preliminary data.</text>
</comment>
<name>A0A2I0R6C7_9FLAO</name>